<dbReference type="AlphaFoldDB" id="A0A075GRF4"/>
<protein>
    <recommendedName>
        <fullName evidence="3">WD40 repeat domain-containing protein</fullName>
    </recommendedName>
</protein>
<dbReference type="EMBL" id="KF900774">
    <property type="protein sequence ID" value="AIF06531.1"/>
    <property type="molecule type" value="Genomic_DNA"/>
</dbReference>
<evidence type="ECO:0000313" key="2">
    <source>
        <dbReference type="EMBL" id="AIF06531.1"/>
    </source>
</evidence>
<accession>A0A075GRF4</accession>
<keyword evidence="1" id="KW-0812">Transmembrane</keyword>
<feature type="transmembrane region" description="Helical" evidence="1">
    <location>
        <begin position="339"/>
        <end position="361"/>
    </location>
</feature>
<proteinExistence type="predicted"/>
<name>A0A075GRF4_9EURY</name>
<evidence type="ECO:0000256" key="1">
    <source>
        <dbReference type="SAM" id="Phobius"/>
    </source>
</evidence>
<reference evidence="2" key="1">
    <citation type="journal article" date="2014" name="Genome Biol. Evol.">
        <title>Pangenome evidence for extensive interdomain horizontal transfer affecting lineage core and shell genes in uncultured planktonic thaumarchaeota and euryarchaeota.</title>
        <authorList>
            <person name="Deschamps P."/>
            <person name="Zivanovic Y."/>
            <person name="Moreira D."/>
            <person name="Rodriguez-Valera F."/>
            <person name="Lopez-Garcia P."/>
        </authorList>
    </citation>
    <scope>NUCLEOTIDE SEQUENCE</scope>
</reference>
<sequence length="391" mass="41839">MMMLAPVASAGSAVGLYEKISLSDYDLGLTGASVDPLGEWAIVFGAESYLELVSTSDPEDRVELVWNGEEDLAYGDFHPGGQTALIVGSDGQVLRYARSDHSVTDAGGDLEFGQIGLTSVAWNSGGSWAYVGGTDGWLWRMRAAADGGAEVHPIQGRGSSDVTGMDCHPSVMACVVTSLVDGIGVIDRDHNLHWLGGVGHPWSDVVCPTTESAICVAVSHDRTIATVTLDAELAATSEVSLVQVTGTEGYFTGISRQSGDRSLIMVAPFSLIEHDLSLNSSYPWLENSDVVEYDAGVSNSRIVATWGTDRDSGWILTDRGEMVRYHPPLSNSLGGVLEVWVLIAIPAVIILVILSFALGLSPGLQQRFTLRFGTAEEKRAARREARRRKGR</sequence>
<organism evidence="2">
    <name type="scientific">uncultured marine group II/III euryarchaeote KM3_193_D07</name>
    <dbReference type="NCBI Taxonomy" id="1457967"/>
    <lineage>
        <taxon>Archaea</taxon>
        <taxon>Methanobacteriati</taxon>
        <taxon>Methanobacteriota</taxon>
        <taxon>environmental samples</taxon>
    </lineage>
</organism>
<keyword evidence="1" id="KW-1133">Transmembrane helix</keyword>
<evidence type="ECO:0008006" key="3">
    <source>
        <dbReference type="Google" id="ProtNLM"/>
    </source>
</evidence>
<keyword evidence="1" id="KW-0472">Membrane</keyword>
<dbReference type="SUPFAM" id="SSF75011">
    <property type="entry name" value="3-carboxy-cis,cis-mucoante lactonizing enzyme"/>
    <property type="match status" value="1"/>
</dbReference>